<dbReference type="Gene3D" id="3.30.40.10">
    <property type="entry name" value="Zinc/RING finger domain, C3HC4 (zinc finger)"/>
    <property type="match status" value="1"/>
</dbReference>
<dbReference type="Pfam" id="PF24842">
    <property type="entry name" value="UFD1_N2"/>
    <property type="match status" value="1"/>
</dbReference>
<accession>A0AAP0DWY0</accession>
<feature type="region of interest" description="Disordered" evidence="3">
    <location>
        <begin position="14"/>
        <end position="36"/>
    </location>
</feature>
<organism evidence="7 8">
    <name type="scientific">Stephania yunnanensis</name>
    <dbReference type="NCBI Taxonomy" id="152371"/>
    <lineage>
        <taxon>Eukaryota</taxon>
        <taxon>Viridiplantae</taxon>
        <taxon>Streptophyta</taxon>
        <taxon>Embryophyta</taxon>
        <taxon>Tracheophyta</taxon>
        <taxon>Spermatophyta</taxon>
        <taxon>Magnoliopsida</taxon>
        <taxon>Ranunculales</taxon>
        <taxon>Menispermaceae</taxon>
        <taxon>Menispermoideae</taxon>
        <taxon>Cissampelideae</taxon>
        <taxon>Stephania</taxon>
    </lineage>
</organism>
<evidence type="ECO:0000259" key="6">
    <source>
        <dbReference type="Pfam" id="PF24842"/>
    </source>
</evidence>
<comment type="caution">
    <text evidence="7">The sequence shown here is derived from an EMBL/GenBank/DDBJ whole genome shotgun (WGS) entry which is preliminary data.</text>
</comment>
<evidence type="ECO:0000256" key="2">
    <source>
        <dbReference type="ARBA" id="ARBA00022786"/>
    </source>
</evidence>
<keyword evidence="2" id="KW-0833">Ubl conjugation pathway</keyword>
<dbReference type="CDD" id="cd22249">
    <property type="entry name" value="UDM1_RNF168_RNF169-like"/>
    <property type="match status" value="1"/>
</dbReference>
<evidence type="ECO:0000313" key="7">
    <source>
        <dbReference type="EMBL" id="KAK9082491.1"/>
    </source>
</evidence>
<sequence length="572" mass="63538">MDFELRLARSKLEREQKERKERAKQKLERERKAKQEAVRQREAIEVAQRTRRLDALQAQIKADQLTEENLIAGNGIMFYSILEAVPGQGFGDKIKLPPSCFTELSNQGALDKGPMYFRLSKVHQDGPADSVLTEHQNQEVTHSGVLEFTAPNGSVELPPHVWNNLFPDAPVGVPLVEVRYVRLPKGTYAKLQPDGRGFSDIPNHKAVLETSLRNNATLSQGDVIAVKHGELSYNLRVLELKPSSSVSVLETDIEVDVMGAESSSDWTDNHVLKPLEIGKAESGLVEEGKYIYYKFSVDGDVSSIIASEDAHIEIKLEAGEGGDTDLYVSKHPVLFPNQHQHEWSSHDVGSKVLILSPKAQCLDGAYTIGVFGFKGTTKYQISIAVHGNSGHYINEQPSSSSSAVEAGSVECQNCRRYIPSRTIALHEAYCSRHNVVCEHAGCKVVLRREEAANHVHCKKCGRAFQQQEMEKHMKVFHEPLHCACGVILEKEEMLTYQVQHQSSSCPLRLVVCRFCGDMVQAGSSASDARDRLRGLSEHESHCGSRTAPCDSCGRAVMLKEMDIHRIAVHSQN</sequence>
<dbReference type="InterPro" id="IPR055417">
    <property type="entry name" value="UFD1_N1"/>
</dbReference>
<dbReference type="Gene3D" id="2.60.120.380">
    <property type="match status" value="1"/>
</dbReference>
<dbReference type="GO" id="GO:0034098">
    <property type="term" value="C:VCP-NPL4-UFD1 AAA ATPase complex"/>
    <property type="evidence" value="ECO:0007669"/>
    <property type="project" value="TreeGrafter"/>
</dbReference>
<evidence type="ECO:0000256" key="1">
    <source>
        <dbReference type="ARBA" id="ARBA00006043"/>
    </source>
</evidence>
<dbReference type="InterPro" id="IPR013083">
    <property type="entry name" value="Znf_RING/FYVE/PHD"/>
</dbReference>
<evidence type="ECO:0000313" key="8">
    <source>
        <dbReference type="Proteomes" id="UP001420932"/>
    </source>
</evidence>
<dbReference type="PANTHER" id="PTHR12555">
    <property type="entry name" value="UBIQUITIN FUSION DEGRADATON PROTEIN 1"/>
    <property type="match status" value="1"/>
</dbReference>
<dbReference type="GO" id="GO:0006511">
    <property type="term" value="P:ubiquitin-dependent protein catabolic process"/>
    <property type="evidence" value="ECO:0007669"/>
    <property type="project" value="InterPro"/>
</dbReference>
<dbReference type="Pfam" id="PF03152">
    <property type="entry name" value="UFD1_N1"/>
    <property type="match status" value="1"/>
</dbReference>
<dbReference type="AlphaFoldDB" id="A0AAP0DWY0"/>
<dbReference type="InterPro" id="IPR049439">
    <property type="entry name" value="TRAFD1-XIAF1_Znf"/>
</dbReference>
<dbReference type="GO" id="GO:0031593">
    <property type="term" value="F:polyubiquitin modification-dependent protein binding"/>
    <property type="evidence" value="ECO:0007669"/>
    <property type="project" value="TreeGrafter"/>
</dbReference>
<dbReference type="Pfam" id="PF23580">
    <property type="entry name" value="Znf_XAF1_N"/>
    <property type="match status" value="1"/>
</dbReference>
<dbReference type="Proteomes" id="UP001420932">
    <property type="component" value="Unassembled WGS sequence"/>
</dbReference>
<comment type="similarity">
    <text evidence="1">Belongs to the UFD1 family.</text>
</comment>
<gene>
    <name evidence="7" type="ORF">Syun_031694</name>
</gene>
<keyword evidence="8" id="KW-1185">Reference proteome</keyword>
<reference evidence="7 8" key="1">
    <citation type="submission" date="2024-01" db="EMBL/GenBank/DDBJ databases">
        <title>Genome assemblies of Stephania.</title>
        <authorList>
            <person name="Yang L."/>
        </authorList>
    </citation>
    <scope>NUCLEOTIDE SEQUENCE [LARGE SCALE GENOMIC DNA]</scope>
    <source>
        <strain evidence="7">YNDBR</strain>
        <tissue evidence="7">Leaf</tissue>
    </source>
</reference>
<dbReference type="Gene3D" id="2.40.40.50">
    <property type="entry name" value="Ubiquitin fusion degradation protein UFD1, N-terminal domain"/>
    <property type="match status" value="1"/>
</dbReference>
<dbReference type="GO" id="GO:0036503">
    <property type="term" value="P:ERAD pathway"/>
    <property type="evidence" value="ECO:0007669"/>
    <property type="project" value="TreeGrafter"/>
</dbReference>
<feature type="domain" description="Ubiquitin fusion degradation protein UFD1 N-terminal subdomain 2" evidence="6">
    <location>
        <begin position="185"/>
        <end position="258"/>
    </location>
</feature>
<dbReference type="Pfam" id="PF21366">
    <property type="entry name" value="TRAFD1-XIAF1_ZnF"/>
    <property type="match status" value="1"/>
</dbReference>
<dbReference type="PANTHER" id="PTHR12555:SF27">
    <property type="entry name" value="UBIQUITIN FUSION DEGRADATION UFD1 FAMILY PROTEIN"/>
    <property type="match status" value="1"/>
</dbReference>
<protein>
    <submittedName>
        <fullName evidence="7">Uncharacterized protein</fullName>
    </submittedName>
</protein>
<feature type="domain" description="Ubiquitin fusion degradation protein UFD1 N-terminal subdomain 1" evidence="4">
    <location>
        <begin position="90"/>
        <end position="184"/>
    </location>
</feature>
<evidence type="ECO:0000259" key="5">
    <source>
        <dbReference type="Pfam" id="PF21366"/>
    </source>
</evidence>
<name>A0AAP0DWY0_9MAGN</name>
<dbReference type="InterPro" id="IPR042299">
    <property type="entry name" value="Ufd1-like_Nn"/>
</dbReference>
<dbReference type="EMBL" id="JBBNAF010000020">
    <property type="protein sequence ID" value="KAK9082491.1"/>
    <property type="molecule type" value="Genomic_DNA"/>
</dbReference>
<dbReference type="InterPro" id="IPR055418">
    <property type="entry name" value="UFD1_N2"/>
</dbReference>
<proteinExistence type="inferred from homology"/>
<evidence type="ECO:0000256" key="3">
    <source>
        <dbReference type="SAM" id="MobiDB-lite"/>
    </source>
</evidence>
<feature type="domain" description="TRAFD1/XAF1 zinc finger" evidence="5">
    <location>
        <begin position="535"/>
        <end position="564"/>
    </location>
</feature>
<evidence type="ECO:0000259" key="4">
    <source>
        <dbReference type="Pfam" id="PF03152"/>
    </source>
</evidence>
<dbReference type="Gene3D" id="3.10.330.10">
    <property type="match status" value="1"/>
</dbReference>
<dbReference type="InterPro" id="IPR004854">
    <property type="entry name" value="Ufd1-like"/>
</dbReference>